<protein>
    <submittedName>
        <fullName evidence="3">Uncharacterized protein</fullName>
    </submittedName>
</protein>
<dbReference type="Proteomes" id="UP001303373">
    <property type="component" value="Chromosome 3"/>
</dbReference>
<organism evidence="3 4">
    <name type="scientific">Acrodontium crateriforme</name>
    <dbReference type="NCBI Taxonomy" id="150365"/>
    <lineage>
        <taxon>Eukaryota</taxon>
        <taxon>Fungi</taxon>
        <taxon>Dikarya</taxon>
        <taxon>Ascomycota</taxon>
        <taxon>Pezizomycotina</taxon>
        <taxon>Dothideomycetes</taxon>
        <taxon>Dothideomycetidae</taxon>
        <taxon>Mycosphaerellales</taxon>
        <taxon>Teratosphaeriaceae</taxon>
        <taxon>Acrodontium</taxon>
    </lineage>
</organism>
<evidence type="ECO:0000256" key="2">
    <source>
        <dbReference type="SAM" id="Phobius"/>
    </source>
</evidence>
<keyword evidence="2" id="KW-0472">Membrane</keyword>
<keyword evidence="2" id="KW-1133">Transmembrane helix</keyword>
<name>A0AAQ3RAK8_9PEZI</name>
<proteinExistence type="predicted"/>
<keyword evidence="4" id="KW-1185">Reference proteome</keyword>
<sequence>MVTSTQVPSTEAPSTQASSTQASSTQASSTQASSTQASSTQASSTQASSTQASSTQASSTQASSTQASSTQASSTQAPSTQAPPTQTPSIQAPKTVTVTAYSLSNSTRAPAVNPATLMITSQCVMPSGPNTQVFILRIGPNAFGTTSTTVTSPVLLVTTVPVAVNIPSVVGVSVSIPPIVASLPITLPEPVTEPLAVTSILPSLIPEITLPPVTQLSQVLDETSVLGPVTQDVGGAVSGVVGGVGGIVRRIEGLNTNLPIVTLEGPIRGPTDIPLTVIFPGSPKASTSGAFSTSIVLAPLSSTTTSNEAAGLATGMPAIVAAWGIGAVGLAVFAL</sequence>
<feature type="compositionally biased region" description="Low complexity" evidence="1">
    <location>
        <begin position="12"/>
        <end position="93"/>
    </location>
</feature>
<feature type="compositionally biased region" description="Polar residues" evidence="1">
    <location>
        <begin position="1"/>
        <end position="11"/>
    </location>
</feature>
<keyword evidence="2" id="KW-0812">Transmembrane</keyword>
<feature type="transmembrane region" description="Helical" evidence="2">
    <location>
        <begin position="309"/>
        <end position="334"/>
    </location>
</feature>
<gene>
    <name evidence="3" type="ORF">R9X50_00204300</name>
</gene>
<evidence type="ECO:0000313" key="4">
    <source>
        <dbReference type="Proteomes" id="UP001303373"/>
    </source>
</evidence>
<dbReference type="AlphaFoldDB" id="A0AAQ3RAK8"/>
<feature type="region of interest" description="Disordered" evidence="1">
    <location>
        <begin position="1"/>
        <end position="93"/>
    </location>
</feature>
<evidence type="ECO:0000313" key="3">
    <source>
        <dbReference type="EMBL" id="WPG99232.1"/>
    </source>
</evidence>
<evidence type="ECO:0000256" key="1">
    <source>
        <dbReference type="SAM" id="MobiDB-lite"/>
    </source>
</evidence>
<accession>A0AAQ3RAK8</accession>
<dbReference type="EMBL" id="CP138582">
    <property type="protein sequence ID" value="WPG99232.1"/>
    <property type="molecule type" value="Genomic_DNA"/>
</dbReference>
<reference evidence="3 4" key="1">
    <citation type="submission" date="2023-11" db="EMBL/GenBank/DDBJ databases">
        <title>An acidophilic fungus is an integral part of prey digestion in a carnivorous sundew plant.</title>
        <authorList>
            <person name="Tsai I.J."/>
        </authorList>
    </citation>
    <scope>NUCLEOTIDE SEQUENCE [LARGE SCALE GENOMIC DNA]</scope>
    <source>
        <strain evidence="3">169a</strain>
    </source>
</reference>